<evidence type="ECO:0000256" key="1">
    <source>
        <dbReference type="SAM" id="MobiDB-lite"/>
    </source>
</evidence>
<gene>
    <name evidence="3" type="ORF">Pma05_22960</name>
</gene>
<feature type="domain" description="SCP2" evidence="2">
    <location>
        <begin position="22"/>
        <end position="105"/>
    </location>
</feature>
<name>A0ABQ4ELV1_9ACTN</name>
<proteinExistence type="predicted"/>
<accession>A0ABQ4ELV1</accession>
<protein>
    <recommendedName>
        <fullName evidence="2">SCP2 domain-containing protein</fullName>
    </recommendedName>
</protein>
<dbReference type="Proteomes" id="UP000621500">
    <property type="component" value="Unassembled WGS sequence"/>
</dbReference>
<dbReference type="EMBL" id="BONX01000012">
    <property type="protein sequence ID" value="GIG95723.1"/>
    <property type="molecule type" value="Genomic_DNA"/>
</dbReference>
<evidence type="ECO:0000313" key="4">
    <source>
        <dbReference type="Proteomes" id="UP000621500"/>
    </source>
</evidence>
<dbReference type="SUPFAM" id="SSF55718">
    <property type="entry name" value="SCP-like"/>
    <property type="match status" value="1"/>
</dbReference>
<evidence type="ECO:0000259" key="2">
    <source>
        <dbReference type="Pfam" id="PF02036"/>
    </source>
</evidence>
<dbReference type="InterPro" id="IPR003033">
    <property type="entry name" value="SCP2_sterol-bd_dom"/>
</dbReference>
<dbReference type="Pfam" id="PF02036">
    <property type="entry name" value="SCP2"/>
    <property type="match status" value="1"/>
</dbReference>
<comment type="caution">
    <text evidence="3">The sequence shown here is derived from an EMBL/GenBank/DDBJ whole genome shotgun (WGS) entry which is preliminary data.</text>
</comment>
<feature type="region of interest" description="Disordered" evidence="1">
    <location>
        <begin position="106"/>
        <end position="135"/>
    </location>
</feature>
<dbReference type="Gene3D" id="3.30.1050.10">
    <property type="entry name" value="SCP2 sterol-binding domain"/>
    <property type="match status" value="1"/>
</dbReference>
<dbReference type="RefSeq" id="WP_203857305.1">
    <property type="nucleotide sequence ID" value="NZ_BAAAZQ010000008.1"/>
</dbReference>
<reference evidence="3 4" key="1">
    <citation type="submission" date="2021-01" db="EMBL/GenBank/DDBJ databases">
        <title>Whole genome shotgun sequence of Plantactinospora mayteni NBRC 109088.</title>
        <authorList>
            <person name="Komaki H."/>
            <person name="Tamura T."/>
        </authorList>
    </citation>
    <scope>NUCLEOTIDE SEQUENCE [LARGE SCALE GENOMIC DNA]</scope>
    <source>
        <strain evidence="3 4">NBRC 109088</strain>
    </source>
</reference>
<keyword evidence="4" id="KW-1185">Reference proteome</keyword>
<evidence type="ECO:0000313" key="3">
    <source>
        <dbReference type="EMBL" id="GIG95723.1"/>
    </source>
</evidence>
<dbReference type="InterPro" id="IPR036527">
    <property type="entry name" value="SCP2_sterol-bd_dom_sf"/>
</dbReference>
<feature type="compositionally biased region" description="Basic and acidic residues" evidence="1">
    <location>
        <begin position="112"/>
        <end position="135"/>
    </location>
</feature>
<organism evidence="3 4">
    <name type="scientific">Plantactinospora mayteni</name>
    <dbReference type="NCBI Taxonomy" id="566021"/>
    <lineage>
        <taxon>Bacteria</taxon>
        <taxon>Bacillati</taxon>
        <taxon>Actinomycetota</taxon>
        <taxon>Actinomycetes</taxon>
        <taxon>Micromonosporales</taxon>
        <taxon>Micromonosporaceae</taxon>
        <taxon>Plantactinospora</taxon>
    </lineage>
</organism>
<sequence length="135" mass="15453">MADPTAEFFSRIEEHGPDLLPAKARGRLRFDLDRDGEVEHWFVAVNQGNVLVSREKREADCVVATEKELFDKLATGEAQVLAAYNRNDLTVRGNLPLLLVFRRAFPSPPGTRDPRERIRERFAGRRVAGERERRP</sequence>